<gene>
    <name evidence="3" type="ORF">BaRGS_00013226</name>
</gene>
<keyword evidence="4" id="KW-1185">Reference proteome</keyword>
<feature type="compositionally biased region" description="Low complexity" evidence="1">
    <location>
        <begin position="37"/>
        <end position="55"/>
    </location>
</feature>
<organism evidence="3 4">
    <name type="scientific">Batillaria attramentaria</name>
    <dbReference type="NCBI Taxonomy" id="370345"/>
    <lineage>
        <taxon>Eukaryota</taxon>
        <taxon>Metazoa</taxon>
        <taxon>Spiralia</taxon>
        <taxon>Lophotrochozoa</taxon>
        <taxon>Mollusca</taxon>
        <taxon>Gastropoda</taxon>
        <taxon>Caenogastropoda</taxon>
        <taxon>Sorbeoconcha</taxon>
        <taxon>Cerithioidea</taxon>
        <taxon>Batillariidae</taxon>
        <taxon>Batillaria</taxon>
    </lineage>
</organism>
<evidence type="ECO:0000313" key="4">
    <source>
        <dbReference type="Proteomes" id="UP001519460"/>
    </source>
</evidence>
<name>A0ABD0L8C8_9CAEN</name>
<accession>A0ABD0L8C8</accession>
<dbReference type="EMBL" id="JACVVK020000074">
    <property type="protein sequence ID" value="KAK7495528.1"/>
    <property type="molecule type" value="Genomic_DNA"/>
</dbReference>
<evidence type="ECO:0000313" key="3">
    <source>
        <dbReference type="EMBL" id="KAK7495528.1"/>
    </source>
</evidence>
<dbReference type="AlphaFoldDB" id="A0ABD0L8C8"/>
<evidence type="ECO:0000256" key="2">
    <source>
        <dbReference type="SAM" id="Phobius"/>
    </source>
</evidence>
<keyword evidence="2" id="KW-0812">Transmembrane</keyword>
<keyword evidence="2" id="KW-1133">Transmembrane helix</keyword>
<feature type="transmembrane region" description="Helical" evidence="2">
    <location>
        <begin position="106"/>
        <end position="127"/>
    </location>
</feature>
<feature type="region of interest" description="Disordered" evidence="1">
    <location>
        <begin position="37"/>
        <end position="56"/>
    </location>
</feature>
<feature type="region of interest" description="Disordered" evidence="1">
    <location>
        <begin position="159"/>
        <end position="212"/>
    </location>
</feature>
<reference evidence="3 4" key="1">
    <citation type="journal article" date="2023" name="Sci. Data">
        <title>Genome assembly of the Korean intertidal mud-creeper Batillaria attramentaria.</title>
        <authorList>
            <person name="Patra A.K."/>
            <person name="Ho P.T."/>
            <person name="Jun S."/>
            <person name="Lee S.J."/>
            <person name="Kim Y."/>
            <person name="Won Y.J."/>
        </authorList>
    </citation>
    <scope>NUCLEOTIDE SEQUENCE [LARGE SCALE GENOMIC DNA]</scope>
    <source>
        <strain evidence="3">Wonlab-2016</strain>
    </source>
</reference>
<comment type="caution">
    <text evidence="3">The sequence shown here is derived from an EMBL/GenBank/DDBJ whole genome shotgun (WGS) entry which is preliminary data.</text>
</comment>
<keyword evidence="2" id="KW-0472">Membrane</keyword>
<feature type="compositionally biased region" description="Basic and acidic residues" evidence="1">
    <location>
        <begin position="159"/>
        <end position="188"/>
    </location>
</feature>
<evidence type="ECO:0000256" key="1">
    <source>
        <dbReference type="SAM" id="MobiDB-lite"/>
    </source>
</evidence>
<proteinExistence type="predicted"/>
<dbReference type="Proteomes" id="UP001519460">
    <property type="component" value="Unassembled WGS sequence"/>
</dbReference>
<protein>
    <recommendedName>
        <fullName evidence="5">Mucin-like protein</fullName>
    </recommendedName>
</protein>
<evidence type="ECO:0008006" key="5">
    <source>
        <dbReference type="Google" id="ProtNLM"/>
    </source>
</evidence>
<sequence>MPPLVIATVHFAVMTDKVTEITQNQTVSNITVPSVASSNSTVTSSTSSPERVTSSWTSEIWAPPDDGDVYRLNTPLNAPQPSLDPVTGIPDNGGLLGSSNTDELGWIIPTAIVVIAAMVGVAFLMYFGIRSLELRMLGWCYRNCPCCCRPGGHGRRLLGGERYDNVSDETDSTRRKESVRLRDFRERSPSYGVSRSTAKEYTPPANPFDDDS</sequence>